<feature type="binding site" evidence="9">
    <location>
        <begin position="134"/>
        <end position="136"/>
    </location>
    <ligand>
        <name>2-[(2R,5Z)-2-carboxy-4-methylthiazol-5(2H)-ylidene]ethyl phosphate</name>
        <dbReference type="ChEBI" id="CHEBI:62899"/>
    </ligand>
</feature>
<keyword evidence="3 9" id="KW-0479">Metal-binding</keyword>
<dbReference type="KEGG" id="rch:RUM_14190"/>
<evidence type="ECO:0000259" key="12">
    <source>
        <dbReference type="Pfam" id="PF02581"/>
    </source>
</evidence>
<dbReference type="EC" id="2.5.1.3" evidence="9"/>
<feature type="binding site" evidence="9">
    <location>
        <position position="89"/>
    </location>
    <ligand>
        <name>Mg(2+)</name>
        <dbReference type="ChEBI" id="CHEBI:18420"/>
    </ligand>
</feature>
<keyword evidence="4 9" id="KW-0460">Magnesium</keyword>
<organism evidence="13 14">
    <name type="scientific">Ruminococcus champanellensis (strain DSM 18848 / JCM 17042 / KCTC 15320 / 18P13)</name>
    <dbReference type="NCBI Taxonomy" id="213810"/>
    <lineage>
        <taxon>Bacteria</taxon>
        <taxon>Bacillati</taxon>
        <taxon>Bacillota</taxon>
        <taxon>Clostridia</taxon>
        <taxon>Eubacteriales</taxon>
        <taxon>Oscillospiraceae</taxon>
        <taxon>Ruminococcus</taxon>
    </lineage>
</organism>
<dbReference type="Proteomes" id="UP000007054">
    <property type="component" value="Chromosome"/>
</dbReference>
<protein>
    <recommendedName>
        <fullName evidence="9">Thiamine-phosphate synthase</fullName>
        <shortName evidence="9">TP synthase</shortName>
        <shortName evidence="9">TPS</shortName>
        <ecNumber evidence="9">2.5.1.3</ecNumber>
    </recommendedName>
    <alternativeName>
        <fullName evidence="9">Thiamine-phosphate pyrophosphorylase</fullName>
        <shortName evidence="9">TMP pyrophosphorylase</shortName>
        <shortName evidence="9">TMP-PPase</shortName>
    </alternativeName>
</protein>
<dbReference type="InterPro" id="IPR013785">
    <property type="entry name" value="Aldolase_TIM"/>
</dbReference>
<dbReference type="BioCyc" id="RCHA213810:RUM_RS06900-MONOMER"/>
<evidence type="ECO:0000256" key="8">
    <source>
        <dbReference type="ARBA" id="ARBA00047883"/>
    </source>
</evidence>
<keyword evidence="5 9" id="KW-0784">Thiamine biosynthesis</keyword>
<comment type="function">
    <text evidence="9">Condenses 4-methyl-5-(beta-hydroxyethyl)thiazole monophosphate (THZ-P) and 2-methyl-4-amino-5-hydroxymethyl pyrimidine pyrophosphate (HMP-PP) to form thiamine monophosphate (TMP).</text>
</comment>
<keyword evidence="14" id="KW-1185">Reference proteome</keyword>
<dbReference type="OrthoDB" id="9812206at2"/>
<evidence type="ECO:0000256" key="11">
    <source>
        <dbReference type="RuleBase" id="RU004253"/>
    </source>
</evidence>
<feature type="binding site" evidence="9">
    <location>
        <position position="164"/>
    </location>
    <ligand>
        <name>2-[(2R,5Z)-2-carboxy-4-methylthiazol-5(2H)-ylidene]ethyl phosphate</name>
        <dbReference type="ChEBI" id="CHEBI:62899"/>
    </ligand>
</feature>
<dbReference type="RefSeq" id="WP_015558436.1">
    <property type="nucleotide sequence ID" value="NC_021039.1"/>
</dbReference>
<dbReference type="Pfam" id="PF02581">
    <property type="entry name" value="TMP-TENI"/>
    <property type="match status" value="1"/>
</dbReference>
<feature type="domain" description="Thiamine phosphate synthase/TenI" evidence="12">
    <location>
        <begin position="7"/>
        <end position="187"/>
    </location>
</feature>
<evidence type="ECO:0000313" key="13">
    <source>
        <dbReference type="EMBL" id="CBL17529.1"/>
    </source>
</evidence>
<dbReference type="PANTHER" id="PTHR20857:SF15">
    <property type="entry name" value="THIAMINE-PHOSPHATE SYNTHASE"/>
    <property type="match status" value="1"/>
</dbReference>
<feature type="binding site" evidence="9">
    <location>
        <begin position="37"/>
        <end position="41"/>
    </location>
    <ligand>
        <name>4-amino-2-methyl-5-(diphosphooxymethyl)pyrimidine</name>
        <dbReference type="ChEBI" id="CHEBI:57841"/>
    </ligand>
</feature>
<sequence length="216" mass="23305">MKFDPTLYLVTDSSLYEEDAFLSVIDGVCSAGITLLQLREKERSTREYLRLARVVRQITDRYGIPLILDDRADVAAACGCAGVHVGQEDLPVEDARRILGADKIVGATAKTLEQARIAYAQGADYLGCGAVYPTTTKVRTVLTPVETIRQICESVPIPVNAIGGLNRGNLEILRGVPIRGVCVVSAIMKAADPALETRLLKEAVRTLLEDAPCAAH</sequence>
<evidence type="ECO:0000256" key="6">
    <source>
        <dbReference type="ARBA" id="ARBA00047334"/>
    </source>
</evidence>
<comment type="catalytic activity">
    <reaction evidence="8 9 10">
        <text>2-[(2R,5Z)-2-carboxy-4-methylthiazol-5(2H)-ylidene]ethyl phosphate + 4-amino-2-methyl-5-(diphosphooxymethyl)pyrimidine + 2 H(+) = thiamine phosphate + CO2 + diphosphate</text>
        <dbReference type="Rhea" id="RHEA:47844"/>
        <dbReference type="ChEBI" id="CHEBI:15378"/>
        <dbReference type="ChEBI" id="CHEBI:16526"/>
        <dbReference type="ChEBI" id="CHEBI:33019"/>
        <dbReference type="ChEBI" id="CHEBI:37575"/>
        <dbReference type="ChEBI" id="CHEBI:57841"/>
        <dbReference type="ChEBI" id="CHEBI:62899"/>
        <dbReference type="EC" id="2.5.1.3"/>
    </reaction>
</comment>
<proteinExistence type="inferred from homology"/>
<evidence type="ECO:0000313" key="14">
    <source>
        <dbReference type="Proteomes" id="UP000007054"/>
    </source>
</evidence>
<dbReference type="EMBL" id="FP929052">
    <property type="protein sequence ID" value="CBL17529.1"/>
    <property type="molecule type" value="Genomic_DNA"/>
</dbReference>
<dbReference type="CDD" id="cd00564">
    <property type="entry name" value="TMP_TenI"/>
    <property type="match status" value="1"/>
</dbReference>
<comment type="catalytic activity">
    <reaction evidence="7 9 10">
        <text>2-(2-carboxy-4-methylthiazol-5-yl)ethyl phosphate + 4-amino-2-methyl-5-(diphosphooxymethyl)pyrimidine + 2 H(+) = thiamine phosphate + CO2 + diphosphate</text>
        <dbReference type="Rhea" id="RHEA:47848"/>
        <dbReference type="ChEBI" id="CHEBI:15378"/>
        <dbReference type="ChEBI" id="CHEBI:16526"/>
        <dbReference type="ChEBI" id="CHEBI:33019"/>
        <dbReference type="ChEBI" id="CHEBI:37575"/>
        <dbReference type="ChEBI" id="CHEBI:57841"/>
        <dbReference type="ChEBI" id="CHEBI:62890"/>
        <dbReference type="EC" id="2.5.1.3"/>
    </reaction>
</comment>
<evidence type="ECO:0000256" key="2">
    <source>
        <dbReference type="ARBA" id="ARBA00022679"/>
    </source>
</evidence>
<dbReference type="GO" id="GO:0009229">
    <property type="term" value="P:thiamine diphosphate biosynthetic process"/>
    <property type="evidence" value="ECO:0007669"/>
    <property type="project" value="UniProtKB-UniRule"/>
</dbReference>
<dbReference type="STRING" id="213810.RUM_14190"/>
<dbReference type="AlphaFoldDB" id="D4LD34"/>
<evidence type="ECO:0000256" key="5">
    <source>
        <dbReference type="ARBA" id="ARBA00022977"/>
    </source>
</evidence>
<dbReference type="PANTHER" id="PTHR20857">
    <property type="entry name" value="THIAMINE-PHOSPHATE PYROPHOSPHORYLASE"/>
    <property type="match status" value="1"/>
</dbReference>
<dbReference type="Gene3D" id="3.20.20.70">
    <property type="entry name" value="Aldolase class I"/>
    <property type="match status" value="1"/>
</dbReference>
<dbReference type="InterPro" id="IPR022998">
    <property type="entry name" value="ThiamineP_synth_TenI"/>
</dbReference>
<dbReference type="UniPathway" id="UPA00060">
    <property type="reaction ID" value="UER00141"/>
</dbReference>
<comment type="pathway">
    <text evidence="1 9 11">Cofactor biosynthesis; thiamine diphosphate biosynthesis; thiamine phosphate from 4-amino-2-methyl-5-diphosphomethylpyrimidine and 4-methyl-5-(2-phosphoethyl)-thiazole: step 1/1.</text>
</comment>
<dbReference type="GO" id="GO:0004789">
    <property type="term" value="F:thiamine-phosphate diphosphorylase activity"/>
    <property type="evidence" value="ECO:0007669"/>
    <property type="project" value="UniProtKB-UniRule"/>
</dbReference>
<feature type="binding site" evidence="9">
    <location>
        <position position="137"/>
    </location>
    <ligand>
        <name>4-amino-2-methyl-5-(diphosphooxymethyl)pyrimidine</name>
        <dbReference type="ChEBI" id="CHEBI:57841"/>
    </ligand>
</feature>
<dbReference type="FunFam" id="3.20.20.70:FF:000096">
    <property type="entry name" value="Thiamine-phosphate synthase"/>
    <property type="match status" value="1"/>
</dbReference>
<name>D4LD34_RUMC1</name>
<dbReference type="PATRIC" id="fig|213810.4.peg.1316"/>
<feature type="binding site" evidence="9">
    <location>
        <position position="70"/>
    </location>
    <ligand>
        <name>Mg(2+)</name>
        <dbReference type="ChEBI" id="CHEBI:18420"/>
    </ligand>
</feature>
<feature type="binding site" evidence="9">
    <location>
        <position position="108"/>
    </location>
    <ligand>
        <name>4-amino-2-methyl-5-(diphosphooxymethyl)pyrimidine</name>
        <dbReference type="ChEBI" id="CHEBI:57841"/>
    </ligand>
</feature>
<evidence type="ECO:0000256" key="4">
    <source>
        <dbReference type="ARBA" id="ARBA00022842"/>
    </source>
</evidence>
<dbReference type="GO" id="GO:0009228">
    <property type="term" value="P:thiamine biosynthetic process"/>
    <property type="evidence" value="ECO:0007669"/>
    <property type="project" value="UniProtKB-KW"/>
</dbReference>
<dbReference type="GeneID" id="83156146"/>
<dbReference type="HOGENOM" id="CLU_018272_3_2_9"/>
<dbReference type="GO" id="GO:0005737">
    <property type="term" value="C:cytoplasm"/>
    <property type="evidence" value="ECO:0007669"/>
    <property type="project" value="TreeGrafter"/>
</dbReference>
<gene>
    <name evidence="9" type="primary">thiE</name>
    <name evidence="13" type="ordered locus">RUM_14190</name>
</gene>
<accession>D4LD34</accession>
<dbReference type="InterPro" id="IPR036206">
    <property type="entry name" value="ThiamineP_synth_sf"/>
</dbReference>
<dbReference type="InterPro" id="IPR034291">
    <property type="entry name" value="TMP_synthase"/>
</dbReference>
<evidence type="ECO:0000256" key="1">
    <source>
        <dbReference type="ARBA" id="ARBA00005165"/>
    </source>
</evidence>
<dbReference type="SUPFAM" id="SSF51391">
    <property type="entry name" value="Thiamin phosphate synthase"/>
    <property type="match status" value="1"/>
</dbReference>
<dbReference type="GO" id="GO:0000287">
    <property type="term" value="F:magnesium ion binding"/>
    <property type="evidence" value="ECO:0007669"/>
    <property type="project" value="UniProtKB-UniRule"/>
</dbReference>
<keyword evidence="2 9" id="KW-0808">Transferase</keyword>
<evidence type="ECO:0000256" key="10">
    <source>
        <dbReference type="RuleBase" id="RU003826"/>
    </source>
</evidence>
<comment type="cofactor">
    <cofactor evidence="9">
        <name>Mg(2+)</name>
        <dbReference type="ChEBI" id="CHEBI:18420"/>
    </cofactor>
    <text evidence="9">Binds 1 Mg(2+) ion per subunit.</text>
</comment>
<dbReference type="HAMAP" id="MF_00097">
    <property type="entry name" value="TMP_synthase"/>
    <property type="match status" value="1"/>
</dbReference>
<feature type="binding site" evidence="9">
    <location>
        <position position="69"/>
    </location>
    <ligand>
        <name>4-amino-2-methyl-5-(diphosphooxymethyl)pyrimidine</name>
        <dbReference type="ChEBI" id="CHEBI:57841"/>
    </ligand>
</feature>
<comment type="similarity">
    <text evidence="9 10">Belongs to the thiamine-phosphate synthase family.</text>
</comment>
<evidence type="ECO:0000256" key="3">
    <source>
        <dbReference type="ARBA" id="ARBA00022723"/>
    </source>
</evidence>
<dbReference type="NCBIfam" id="TIGR00693">
    <property type="entry name" value="thiE"/>
    <property type="match status" value="1"/>
</dbReference>
<evidence type="ECO:0000256" key="7">
    <source>
        <dbReference type="ARBA" id="ARBA00047851"/>
    </source>
</evidence>
<reference evidence="13 14" key="1">
    <citation type="submission" date="2010-03" db="EMBL/GenBank/DDBJ databases">
        <title>The genome sequence of Ruminococcus sp. 18P13.</title>
        <authorList>
            <consortium name="metaHIT consortium -- http://www.metahit.eu/"/>
            <person name="Pajon A."/>
            <person name="Turner K."/>
            <person name="Parkhill J."/>
            <person name="Bernalier A."/>
        </authorList>
    </citation>
    <scope>NUCLEOTIDE SEQUENCE [LARGE SCALE GENOMIC DNA]</scope>
    <source>
        <strain evidence="14">DSM 18848 / JCM 17042 / 18P13</strain>
    </source>
</reference>
<comment type="catalytic activity">
    <reaction evidence="6 9 10">
        <text>4-methyl-5-(2-phosphooxyethyl)-thiazole + 4-amino-2-methyl-5-(diphosphooxymethyl)pyrimidine + H(+) = thiamine phosphate + diphosphate</text>
        <dbReference type="Rhea" id="RHEA:22328"/>
        <dbReference type="ChEBI" id="CHEBI:15378"/>
        <dbReference type="ChEBI" id="CHEBI:33019"/>
        <dbReference type="ChEBI" id="CHEBI:37575"/>
        <dbReference type="ChEBI" id="CHEBI:57841"/>
        <dbReference type="ChEBI" id="CHEBI:58296"/>
        <dbReference type="EC" id="2.5.1.3"/>
    </reaction>
</comment>
<evidence type="ECO:0000256" key="9">
    <source>
        <dbReference type="HAMAP-Rule" id="MF_00097"/>
    </source>
</evidence>
<feature type="binding site" evidence="9">
    <location>
        <begin position="184"/>
        <end position="185"/>
    </location>
    <ligand>
        <name>2-[(2R,5Z)-2-carboxy-4-methylthiazol-5(2H)-ylidene]ethyl phosphate</name>
        <dbReference type="ChEBI" id="CHEBI:62899"/>
    </ligand>
</feature>